<evidence type="ECO:0000256" key="4">
    <source>
        <dbReference type="ARBA" id="ARBA00022475"/>
    </source>
</evidence>
<proteinExistence type="inferred from homology"/>
<evidence type="ECO:0000256" key="3">
    <source>
        <dbReference type="ARBA" id="ARBA00022448"/>
    </source>
</evidence>
<comment type="similarity">
    <text evidence="2">Belongs to the ABC-2 integral membrane protein family.</text>
</comment>
<evidence type="ECO:0000256" key="7">
    <source>
        <dbReference type="ARBA" id="ARBA00023136"/>
    </source>
</evidence>
<dbReference type="Gene3D" id="3.40.1710.10">
    <property type="entry name" value="abc type-2 transporter like domain"/>
    <property type="match status" value="1"/>
</dbReference>
<keyword evidence="4" id="KW-1003">Cell membrane</keyword>
<feature type="transmembrane region" description="Helical" evidence="8">
    <location>
        <begin position="296"/>
        <end position="313"/>
    </location>
</feature>
<dbReference type="OrthoDB" id="9784671at2"/>
<feature type="transmembrane region" description="Helical" evidence="8">
    <location>
        <begin position="262"/>
        <end position="284"/>
    </location>
</feature>
<dbReference type="PROSITE" id="PS51012">
    <property type="entry name" value="ABC_TM2"/>
    <property type="match status" value="1"/>
</dbReference>
<gene>
    <name evidence="10" type="ORF">GA0061101_13828</name>
</gene>
<dbReference type="PANTHER" id="PTHR30294:SF29">
    <property type="entry name" value="MULTIDRUG ABC TRANSPORTER PERMEASE YBHS-RELATED"/>
    <property type="match status" value="1"/>
</dbReference>
<dbReference type="AlphaFoldDB" id="A0A1C3XGS7"/>
<name>A0A1C3XGS7_9HYPH</name>
<feature type="transmembrane region" description="Helical" evidence="8">
    <location>
        <begin position="183"/>
        <end position="205"/>
    </location>
</feature>
<reference evidence="10 11" key="1">
    <citation type="submission" date="2016-08" db="EMBL/GenBank/DDBJ databases">
        <authorList>
            <person name="Seilhamer J.J."/>
        </authorList>
    </citation>
    <scope>NUCLEOTIDE SEQUENCE [LARGE SCALE GENOMIC DNA]</scope>
    <source>
        <strain evidence="10 11">P1-7</strain>
    </source>
</reference>
<dbReference type="Proteomes" id="UP000199205">
    <property type="component" value="Unassembled WGS sequence"/>
</dbReference>
<dbReference type="EMBL" id="FMAF01000038">
    <property type="protein sequence ID" value="SCB51286.1"/>
    <property type="molecule type" value="Genomic_DNA"/>
</dbReference>
<evidence type="ECO:0000259" key="9">
    <source>
        <dbReference type="PROSITE" id="PS51012"/>
    </source>
</evidence>
<keyword evidence="5 8" id="KW-0812">Transmembrane</keyword>
<protein>
    <submittedName>
        <fullName evidence="10">ABC-2 type transport system permease protein</fullName>
    </submittedName>
</protein>
<feature type="transmembrane region" description="Helical" evidence="8">
    <location>
        <begin position="351"/>
        <end position="373"/>
    </location>
</feature>
<evidence type="ECO:0000256" key="8">
    <source>
        <dbReference type="SAM" id="Phobius"/>
    </source>
</evidence>
<keyword evidence="7 8" id="KW-0472">Membrane</keyword>
<dbReference type="InterPro" id="IPR047817">
    <property type="entry name" value="ABC2_TM_bact-type"/>
</dbReference>
<dbReference type="PANTHER" id="PTHR30294">
    <property type="entry name" value="MEMBRANE COMPONENT OF ABC TRANSPORTER YHHJ-RELATED"/>
    <property type="match status" value="1"/>
</dbReference>
<dbReference type="GO" id="GO:0140359">
    <property type="term" value="F:ABC-type transporter activity"/>
    <property type="evidence" value="ECO:0007669"/>
    <property type="project" value="InterPro"/>
</dbReference>
<feature type="domain" description="ABC transmembrane type-2" evidence="9">
    <location>
        <begin position="134"/>
        <end position="376"/>
    </location>
</feature>
<dbReference type="GO" id="GO:0005886">
    <property type="term" value="C:plasma membrane"/>
    <property type="evidence" value="ECO:0007669"/>
    <property type="project" value="UniProtKB-SubCell"/>
</dbReference>
<dbReference type="InterPro" id="IPR051449">
    <property type="entry name" value="ABC-2_transporter_component"/>
</dbReference>
<feature type="transmembrane region" description="Helical" evidence="8">
    <location>
        <begin position="235"/>
        <end position="256"/>
    </location>
</feature>
<evidence type="ECO:0000256" key="2">
    <source>
        <dbReference type="ARBA" id="ARBA00007783"/>
    </source>
</evidence>
<evidence type="ECO:0000256" key="5">
    <source>
        <dbReference type="ARBA" id="ARBA00022692"/>
    </source>
</evidence>
<accession>A0A1C3XGS7</accession>
<keyword evidence="6 8" id="KW-1133">Transmembrane helix</keyword>
<dbReference type="RefSeq" id="WP_092577011.1">
    <property type="nucleotide sequence ID" value="NZ_FMAF01000038.1"/>
</dbReference>
<sequence length="378" mass="41093">MNGRRLFAIAYKETLQVCRDPRSLAIALLMPLLQMALLGYGVSLDIKNVSLCVYDQENSQTSRDLTSRFVASGWFEAVHALDSDRAIRQAIDRGTCIGALVIPVTFTKSMSSAGKANIQTIFDGTDANTTNIATGYAKGVIAEALTDFKSRWAQAHGLQPDAIGQIDLQLRVWFNAGLESRNFIIPGVVAVILAAVGAQLTSLTISREWERGTMEQLISTPVTAFEVMLGKLVPYFLIALIDAAFCLLVTIFWFQVPFGGSVTTLVMTTALFAVVVLGIGYLLSVRIRSQLGASQIALILTMLPTTMLSGYTFPIDQMPAPVRAVTFLVYARYYVSILRSIFLKGSSLADLAGPLLGLVIFATVIAYLAAIAFRKRLD</sequence>
<evidence type="ECO:0000256" key="1">
    <source>
        <dbReference type="ARBA" id="ARBA00004651"/>
    </source>
</evidence>
<evidence type="ECO:0000313" key="10">
    <source>
        <dbReference type="EMBL" id="SCB51286.1"/>
    </source>
</evidence>
<organism evidence="10 11">
    <name type="scientific">Rhizobium lusitanum</name>
    <dbReference type="NCBI Taxonomy" id="293958"/>
    <lineage>
        <taxon>Bacteria</taxon>
        <taxon>Pseudomonadati</taxon>
        <taxon>Pseudomonadota</taxon>
        <taxon>Alphaproteobacteria</taxon>
        <taxon>Hyphomicrobiales</taxon>
        <taxon>Rhizobiaceae</taxon>
        <taxon>Rhizobium/Agrobacterium group</taxon>
        <taxon>Rhizobium</taxon>
    </lineage>
</organism>
<dbReference type="Pfam" id="PF12698">
    <property type="entry name" value="ABC2_membrane_3"/>
    <property type="match status" value="1"/>
</dbReference>
<evidence type="ECO:0000256" key="6">
    <source>
        <dbReference type="ARBA" id="ARBA00022989"/>
    </source>
</evidence>
<evidence type="ECO:0000313" key="11">
    <source>
        <dbReference type="Proteomes" id="UP000199205"/>
    </source>
</evidence>
<keyword evidence="3" id="KW-0813">Transport</keyword>
<comment type="subcellular location">
    <subcellularLocation>
        <location evidence="1">Cell membrane</location>
        <topology evidence="1">Multi-pass membrane protein</topology>
    </subcellularLocation>
</comment>
<dbReference type="InterPro" id="IPR013525">
    <property type="entry name" value="ABC2_TM"/>
</dbReference>